<dbReference type="EMBL" id="CAJNOC010010567">
    <property type="protein sequence ID" value="CAF1141151.1"/>
    <property type="molecule type" value="Genomic_DNA"/>
</dbReference>
<organism evidence="1 2">
    <name type="scientific">Brachionus calyciflorus</name>
    <dbReference type="NCBI Taxonomy" id="104777"/>
    <lineage>
        <taxon>Eukaryota</taxon>
        <taxon>Metazoa</taxon>
        <taxon>Spiralia</taxon>
        <taxon>Gnathifera</taxon>
        <taxon>Rotifera</taxon>
        <taxon>Eurotatoria</taxon>
        <taxon>Monogononta</taxon>
        <taxon>Pseudotrocha</taxon>
        <taxon>Ploima</taxon>
        <taxon>Brachionidae</taxon>
        <taxon>Brachionus</taxon>
    </lineage>
</organism>
<feature type="non-terminal residue" evidence="1">
    <location>
        <position position="1"/>
    </location>
</feature>
<dbReference type="AlphaFoldDB" id="A0A814RZN1"/>
<keyword evidence="2" id="KW-1185">Reference proteome</keyword>
<gene>
    <name evidence="1" type="ORF">OXX778_LOCUS22902</name>
</gene>
<reference evidence="1" key="1">
    <citation type="submission" date="2021-02" db="EMBL/GenBank/DDBJ databases">
        <authorList>
            <person name="Nowell W R."/>
        </authorList>
    </citation>
    <scope>NUCLEOTIDE SEQUENCE</scope>
    <source>
        <strain evidence="1">Ploen Becks lab</strain>
    </source>
</reference>
<accession>A0A814RZN1</accession>
<evidence type="ECO:0000313" key="2">
    <source>
        <dbReference type="Proteomes" id="UP000663879"/>
    </source>
</evidence>
<sequence length="185" mass="21848">MATKSEYKIVWSNYHEILVLVTYESEKQIKRDLFTTEDIRNFVFDLTLDDIYFENKSEKLNEPIDFISFSEQGGVFMVNKRVNQTKKTYVFNKNSKWTPVQLNQLKDFSLDLQNRFYYSYKNPQGYLNDAKYPDFSVATAWNRHENESNLVFYDGSKWTSILSGKTLYSYINHGDVILAFEIGTP</sequence>
<dbReference type="Proteomes" id="UP000663879">
    <property type="component" value="Unassembled WGS sequence"/>
</dbReference>
<proteinExistence type="predicted"/>
<comment type="caution">
    <text evidence="1">The sequence shown here is derived from an EMBL/GenBank/DDBJ whole genome shotgun (WGS) entry which is preliminary data.</text>
</comment>
<evidence type="ECO:0000313" key="1">
    <source>
        <dbReference type="EMBL" id="CAF1141151.1"/>
    </source>
</evidence>
<protein>
    <submittedName>
        <fullName evidence="1">Uncharacterized protein</fullName>
    </submittedName>
</protein>
<name>A0A814RZN1_9BILA</name>